<evidence type="ECO:0000256" key="1">
    <source>
        <dbReference type="ARBA" id="ARBA00010333"/>
    </source>
</evidence>
<evidence type="ECO:0000256" key="5">
    <source>
        <dbReference type="SAM" id="SignalP"/>
    </source>
</evidence>
<dbReference type="Pfam" id="PF00497">
    <property type="entry name" value="SBP_bac_3"/>
    <property type="match status" value="1"/>
</dbReference>
<feature type="chain" id="PRO_5011978711" description="Solute-binding protein family 3/N-terminal domain-containing protein" evidence="5">
    <location>
        <begin position="31"/>
        <end position="357"/>
    </location>
</feature>
<sequence length="357" mass="37620">MSTRTRPRRRRRILAAALAAALPLAGCGPAAPLVEDPYTRLIAEAQGDVPLPPGARYDSAADAPARPAETPGDAATPPPDAAEPAERVPGIVARGRIIIGVDSSLNLLGYRDGAGRLTGFEVELAREVARDIFGDPDAVDFRYVDSAERIRMLAEGRVDAVIRTMTVTGERTRRVSFSAPYLTAAAGLLTTRSSGIAGVGDLAGRRVCVAGGTTSEDTARELAPESTLLLVANWGDCLVALQQHQADALLADDFILAGIRAQDPGTVIVGERLSTEDYAVAVPLGDTGLQRQINATLERIRRDGTWRRLYDESLGRYLDPADPPAPRYAEPEEEAPEAPAGDGAGPGGDDPGEEEGA</sequence>
<protein>
    <recommendedName>
        <fullName evidence="6">Solute-binding protein family 3/N-terminal domain-containing protein</fullName>
    </recommendedName>
</protein>
<dbReference type="EMBL" id="CP009248">
    <property type="protein sequence ID" value="APT91422.1"/>
    <property type="molecule type" value="Genomic_DNA"/>
</dbReference>
<dbReference type="PROSITE" id="PS51318">
    <property type="entry name" value="TAT"/>
    <property type="match status" value="1"/>
</dbReference>
<accession>A0A1L7D023</accession>
<evidence type="ECO:0000313" key="8">
    <source>
        <dbReference type="Proteomes" id="UP000185469"/>
    </source>
</evidence>
<feature type="signal peptide" evidence="5">
    <location>
        <begin position="1"/>
        <end position="30"/>
    </location>
</feature>
<dbReference type="RefSeq" id="WP_075693189.1">
    <property type="nucleotide sequence ID" value="NZ_CP009248.1"/>
</dbReference>
<evidence type="ECO:0000259" key="6">
    <source>
        <dbReference type="SMART" id="SM00062"/>
    </source>
</evidence>
<comment type="similarity">
    <text evidence="1">Belongs to the bacterial solute-binding protein 3 family.</text>
</comment>
<dbReference type="PANTHER" id="PTHR30085:SF6">
    <property type="entry name" value="ABC TRANSPORTER GLUTAMINE-BINDING PROTEIN GLNH"/>
    <property type="match status" value="1"/>
</dbReference>
<dbReference type="GO" id="GO:0030288">
    <property type="term" value="C:outer membrane-bounded periplasmic space"/>
    <property type="evidence" value="ECO:0007669"/>
    <property type="project" value="TreeGrafter"/>
</dbReference>
<name>A0A1L7D023_9CORY</name>
<evidence type="ECO:0000313" key="7">
    <source>
        <dbReference type="EMBL" id="APT91422.1"/>
    </source>
</evidence>
<feature type="domain" description="Solute-binding protein family 3/N-terminal" evidence="6">
    <location>
        <begin position="96"/>
        <end position="317"/>
    </location>
</feature>
<dbReference type="SUPFAM" id="SSF53850">
    <property type="entry name" value="Periplasmic binding protein-like II"/>
    <property type="match status" value="1"/>
</dbReference>
<evidence type="ECO:0000256" key="4">
    <source>
        <dbReference type="SAM" id="MobiDB-lite"/>
    </source>
</evidence>
<dbReference type="GO" id="GO:0005576">
    <property type="term" value="C:extracellular region"/>
    <property type="evidence" value="ECO:0007669"/>
    <property type="project" value="TreeGrafter"/>
</dbReference>
<dbReference type="InterPro" id="IPR051455">
    <property type="entry name" value="Bact_solute-bind_prot3"/>
</dbReference>
<dbReference type="STRING" id="1437874.CSPHI_11025"/>
<feature type="region of interest" description="Disordered" evidence="4">
    <location>
        <begin position="315"/>
        <end position="357"/>
    </location>
</feature>
<keyword evidence="3 5" id="KW-0732">Signal</keyword>
<dbReference type="KEGG" id="csph:CSPHI_11025"/>
<keyword evidence="2" id="KW-0813">Transport</keyword>
<feature type="region of interest" description="Disordered" evidence="4">
    <location>
        <begin position="49"/>
        <end position="87"/>
    </location>
</feature>
<proteinExistence type="inferred from homology"/>
<dbReference type="Gene3D" id="3.40.190.10">
    <property type="entry name" value="Periplasmic binding protein-like II"/>
    <property type="match status" value="2"/>
</dbReference>
<reference evidence="7 8" key="1">
    <citation type="submission" date="2014-08" db="EMBL/GenBank/DDBJ databases">
        <title>Complete genome sequence of Corynebacterium sphenisci CECT 5990(T) (=DSM 44792(T)), isolated from healthy wild penguins.</title>
        <authorList>
            <person name="Ruckert C."/>
            <person name="Albersmeier A."/>
            <person name="Winkler A."/>
            <person name="Kalinowski J."/>
        </authorList>
    </citation>
    <scope>NUCLEOTIDE SEQUENCE [LARGE SCALE GENOMIC DNA]</scope>
    <source>
        <strain evidence="7 8">DSM 44792</strain>
    </source>
</reference>
<evidence type="ECO:0000256" key="3">
    <source>
        <dbReference type="ARBA" id="ARBA00022729"/>
    </source>
</evidence>
<dbReference type="GO" id="GO:0006865">
    <property type="term" value="P:amino acid transport"/>
    <property type="evidence" value="ECO:0007669"/>
    <property type="project" value="TreeGrafter"/>
</dbReference>
<keyword evidence="8" id="KW-1185">Reference proteome</keyword>
<dbReference type="InterPro" id="IPR001638">
    <property type="entry name" value="Solute-binding_3/MltF_N"/>
</dbReference>
<dbReference type="InterPro" id="IPR006311">
    <property type="entry name" value="TAT_signal"/>
</dbReference>
<dbReference type="AlphaFoldDB" id="A0A1L7D023"/>
<dbReference type="CDD" id="cd13690">
    <property type="entry name" value="PBP2_GluB"/>
    <property type="match status" value="1"/>
</dbReference>
<evidence type="ECO:0000256" key="2">
    <source>
        <dbReference type="ARBA" id="ARBA00022448"/>
    </source>
</evidence>
<dbReference type="PANTHER" id="PTHR30085">
    <property type="entry name" value="AMINO ACID ABC TRANSPORTER PERMEASE"/>
    <property type="match status" value="1"/>
</dbReference>
<dbReference type="Proteomes" id="UP000185469">
    <property type="component" value="Chromosome"/>
</dbReference>
<organism evidence="7 8">
    <name type="scientific">Corynebacterium sphenisci DSM 44792</name>
    <dbReference type="NCBI Taxonomy" id="1437874"/>
    <lineage>
        <taxon>Bacteria</taxon>
        <taxon>Bacillati</taxon>
        <taxon>Actinomycetota</taxon>
        <taxon>Actinomycetes</taxon>
        <taxon>Mycobacteriales</taxon>
        <taxon>Corynebacteriaceae</taxon>
        <taxon>Corynebacterium</taxon>
    </lineage>
</organism>
<dbReference type="SMART" id="SM00062">
    <property type="entry name" value="PBPb"/>
    <property type="match status" value="1"/>
</dbReference>
<gene>
    <name evidence="7" type="ORF">CSPHI_11025</name>
</gene>